<dbReference type="InterPro" id="IPR029058">
    <property type="entry name" value="AB_hydrolase_fold"/>
</dbReference>
<dbReference type="Proteomes" id="UP000011087">
    <property type="component" value="Unassembled WGS sequence"/>
</dbReference>
<keyword evidence="4" id="KW-1185">Reference proteome</keyword>
<reference evidence="3" key="3">
    <citation type="submission" date="2015-06" db="UniProtKB">
        <authorList>
            <consortium name="EnsemblProtists"/>
        </authorList>
    </citation>
    <scope>IDENTIFICATION</scope>
</reference>
<dbReference type="AlphaFoldDB" id="L1I6U2"/>
<dbReference type="EnsemblProtists" id="EKX31767">
    <property type="protein sequence ID" value="EKX31767"/>
    <property type="gene ID" value="GUITHDRAFT_122033"/>
</dbReference>
<accession>L1I6U2</accession>
<organism evidence="2">
    <name type="scientific">Guillardia theta (strain CCMP2712)</name>
    <name type="common">Cryptophyte</name>
    <dbReference type="NCBI Taxonomy" id="905079"/>
    <lineage>
        <taxon>Eukaryota</taxon>
        <taxon>Cryptophyceae</taxon>
        <taxon>Pyrenomonadales</taxon>
        <taxon>Geminigeraceae</taxon>
        <taxon>Guillardia</taxon>
    </lineage>
</organism>
<proteinExistence type="predicted"/>
<reference evidence="4" key="2">
    <citation type="submission" date="2012-11" db="EMBL/GenBank/DDBJ databases">
        <authorList>
            <person name="Kuo A."/>
            <person name="Curtis B.A."/>
            <person name="Tanifuji G."/>
            <person name="Burki F."/>
            <person name="Gruber A."/>
            <person name="Irimia M."/>
            <person name="Maruyama S."/>
            <person name="Arias M.C."/>
            <person name="Ball S.G."/>
            <person name="Gile G.H."/>
            <person name="Hirakawa Y."/>
            <person name="Hopkins J.F."/>
            <person name="Rensing S.A."/>
            <person name="Schmutz J."/>
            <person name="Symeonidi A."/>
            <person name="Elias M."/>
            <person name="Eveleigh R.J."/>
            <person name="Herman E.K."/>
            <person name="Klute M.J."/>
            <person name="Nakayama T."/>
            <person name="Obornik M."/>
            <person name="Reyes-Prieto A."/>
            <person name="Armbrust E.V."/>
            <person name="Aves S.J."/>
            <person name="Beiko R.G."/>
            <person name="Coutinho P."/>
            <person name="Dacks J.B."/>
            <person name="Durnford D.G."/>
            <person name="Fast N.M."/>
            <person name="Green B.R."/>
            <person name="Grisdale C."/>
            <person name="Hempe F."/>
            <person name="Henrissat B."/>
            <person name="Hoppner M.P."/>
            <person name="Ishida K.-I."/>
            <person name="Kim E."/>
            <person name="Koreny L."/>
            <person name="Kroth P.G."/>
            <person name="Liu Y."/>
            <person name="Malik S.-B."/>
            <person name="Maier U.G."/>
            <person name="McRose D."/>
            <person name="Mock T."/>
            <person name="Neilson J.A."/>
            <person name="Onodera N.T."/>
            <person name="Poole A.M."/>
            <person name="Pritham E.J."/>
            <person name="Richards T.A."/>
            <person name="Rocap G."/>
            <person name="Roy S.W."/>
            <person name="Sarai C."/>
            <person name="Schaack S."/>
            <person name="Shirato S."/>
            <person name="Slamovits C.H."/>
            <person name="Spencer D.F."/>
            <person name="Suzuki S."/>
            <person name="Worden A.Z."/>
            <person name="Zauner S."/>
            <person name="Barry K."/>
            <person name="Bell C."/>
            <person name="Bharti A.K."/>
            <person name="Crow J.A."/>
            <person name="Grimwood J."/>
            <person name="Kramer R."/>
            <person name="Lindquist E."/>
            <person name="Lucas S."/>
            <person name="Salamov A."/>
            <person name="McFadden G.I."/>
            <person name="Lane C.E."/>
            <person name="Keeling P.J."/>
            <person name="Gray M.W."/>
            <person name="Grigoriev I.V."/>
            <person name="Archibald J.M."/>
        </authorList>
    </citation>
    <scope>NUCLEOTIDE SEQUENCE</scope>
    <source>
        <strain evidence="4">CCMP2712</strain>
    </source>
</reference>
<dbReference type="Gene3D" id="3.40.50.1820">
    <property type="entry name" value="alpha/beta hydrolase"/>
    <property type="match status" value="1"/>
</dbReference>
<dbReference type="GeneID" id="17288492"/>
<dbReference type="EMBL" id="JH993238">
    <property type="protein sequence ID" value="EKX31767.1"/>
    <property type="molecule type" value="Genomic_DNA"/>
</dbReference>
<evidence type="ECO:0000313" key="4">
    <source>
        <dbReference type="Proteomes" id="UP000011087"/>
    </source>
</evidence>
<gene>
    <name evidence="2" type="ORF">GUITHDRAFT_122033</name>
</gene>
<dbReference type="KEGG" id="gtt:GUITHDRAFT_122033"/>
<dbReference type="Pfam" id="PF12146">
    <property type="entry name" value="Hydrolase_4"/>
    <property type="match status" value="1"/>
</dbReference>
<sequence>MDFREGWVKRVGIGEGRRWTADGISGGLRQERMPSGCMLNAMEPAGDSRMSFLLVHDVSEHIGNFAVTAVSIFNQCEKEGFSCAVYGIDLPGHGRSETRGEFTMQEMIASVGEAASWIKNTTRDGAVFLVGKGIGGEVAFQAGSVFEEVTGWCLLDMLLLYLTLVVGMVVNGVLLPSEMKHRPQIEYVKGIVGEILQVLFGDAKASLPPLCPRLMELDPQLSLAAFISFERQFDRIDCGAAGACAWHHDREMYEDNLRDPLSLWAATFSSLRSLFTYKPVKSSLENETPAYRHAPHIQPG</sequence>
<dbReference type="SUPFAM" id="SSF53474">
    <property type="entry name" value="alpha/beta-Hydrolases"/>
    <property type="match status" value="1"/>
</dbReference>
<dbReference type="PaxDb" id="55529-EKX31767"/>
<name>L1I6U2_GUITC</name>
<dbReference type="HOGENOM" id="CLU_928878_0_0_1"/>
<dbReference type="InterPro" id="IPR022742">
    <property type="entry name" value="Hydrolase_4"/>
</dbReference>
<feature type="domain" description="Serine aminopeptidase S33" evidence="1">
    <location>
        <begin position="49"/>
        <end position="143"/>
    </location>
</feature>
<reference evidence="2 4" key="1">
    <citation type="journal article" date="2012" name="Nature">
        <title>Algal genomes reveal evolutionary mosaicism and the fate of nucleomorphs.</title>
        <authorList>
            <consortium name="DOE Joint Genome Institute"/>
            <person name="Curtis B.A."/>
            <person name="Tanifuji G."/>
            <person name="Burki F."/>
            <person name="Gruber A."/>
            <person name="Irimia M."/>
            <person name="Maruyama S."/>
            <person name="Arias M.C."/>
            <person name="Ball S.G."/>
            <person name="Gile G.H."/>
            <person name="Hirakawa Y."/>
            <person name="Hopkins J.F."/>
            <person name="Kuo A."/>
            <person name="Rensing S.A."/>
            <person name="Schmutz J."/>
            <person name="Symeonidi A."/>
            <person name="Elias M."/>
            <person name="Eveleigh R.J."/>
            <person name="Herman E.K."/>
            <person name="Klute M.J."/>
            <person name="Nakayama T."/>
            <person name="Obornik M."/>
            <person name="Reyes-Prieto A."/>
            <person name="Armbrust E.V."/>
            <person name="Aves S.J."/>
            <person name="Beiko R.G."/>
            <person name="Coutinho P."/>
            <person name="Dacks J.B."/>
            <person name="Durnford D.G."/>
            <person name="Fast N.M."/>
            <person name="Green B.R."/>
            <person name="Grisdale C.J."/>
            <person name="Hempel F."/>
            <person name="Henrissat B."/>
            <person name="Hoppner M.P."/>
            <person name="Ishida K."/>
            <person name="Kim E."/>
            <person name="Koreny L."/>
            <person name="Kroth P.G."/>
            <person name="Liu Y."/>
            <person name="Malik S.B."/>
            <person name="Maier U.G."/>
            <person name="McRose D."/>
            <person name="Mock T."/>
            <person name="Neilson J.A."/>
            <person name="Onodera N.T."/>
            <person name="Poole A.M."/>
            <person name="Pritham E.J."/>
            <person name="Richards T.A."/>
            <person name="Rocap G."/>
            <person name="Roy S.W."/>
            <person name="Sarai C."/>
            <person name="Schaack S."/>
            <person name="Shirato S."/>
            <person name="Slamovits C.H."/>
            <person name="Spencer D.F."/>
            <person name="Suzuki S."/>
            <person name="Worden A.Z."/>
            <person name="Zauner S."/>
            <person name="Barry K."/>
            <person name="Bell C."/>
            <person name="Bharti A.K."/>
            <person name="Crow J.A."/>
            <person name="Grimwood J."/>
            <person name="Kramer R."/>
            <person name="Lindquist E."/>
            <person name="Lucas S."/>
            <person name="Salamov A."/>
            <person name="McFadden G.I."/>
            <person name="Lane C.E."/>
            <person name="Keeling P.J."/>
            <person name="Gray M.W."/>
            <person name="Grigoriev I.V."/>
            <person name="Archibald J.M."/>
        </authorList>
    </citation>
    <scope>NUCLEOTIDE SEQUENCE</scope>
    <source>
        <strain evidence="2 4">CCMP2712</strain>
    </source>
</reference>
<dbReference type="RefSeq" id="XP_005818747.1">
    <property type="nucleotide sequence ID" value="XM_005818690.1"/>
</dbReference>
<protein>
    <recommendedName>
        <fullName evidence="1">Serine aminopeptidase S33 domain-containing protein</fullName>
    </recommendedName>
</protein>
<evidence type="ECO:0000313" key="2">
    <source>
        <dbReference type="EMBL" id="EKX31767.1"/>
    </source>
</evidence>
<evidence type="ECO:0000259" key="1">
    <source>
        <dbReference type="Pfam" id="PF12146"/>
    </source>
</evidence>
<evidence type="ECO:0000313" key="3">
    <source>
        <dbReference type="EnsemblProtists" id="EKX31767"/>
    </source>
</evidence>